<comment type="catalytic activity">
    <reaction evidence="1">
        <text>ATP + protein L-histidine = ADP + protein N-phospho-L-histidine.</text>
        <dbReference type="EC" id="2.7.13.3"/>
    </reaction>
</comment>
<dbReference type="InterPro" id="IPR003660">
    <property type="entry name" value="HAMP_dom"/>
</dbReference>
<evidence type="ECO:0000259" key="17">
    <source>
        <dbReference type="PROSITE" id="PS50885"/>
    </source>
</evidence>
<dbReference type="EC" id="2.7.13.3" evidence="3"/>
<evidence type="ECO:0000256" key="8">
    <source>
        <dbReference type="ARBA" id="ARBA00022692"/>
    </source>
</evidence>
<dbReference type="Gene3D" id="3.30.565.10">
    <property type="entry name" value="Histidine kinase-like ATPase, C-terminal domain"/>
    <property type="match status" value="1"/>
</dbReference>
<dbReference type="PROSITE" id="PS50109">
    <property type="entry name" value="HIS_KIN"/>
    <property type="match status" value="1"/>
</dbReference>
<gene>
    <name evidence="18" type="primary">PP</name>
    <name evidence="18" type="ORF">VTAP4600_B1291</name>
</gene>
<dbReference type="InterPro" id="IPR050980">
    <property type="entry name" value="2C_sensor_his_kinase"/>
</dbReference>
<dbReference type="InterPro" id="IPR003661">
    <property type="entry name" value="HisK_dim/P_dom"/>
</dbReference>
<dbReference type="InterPro" id="IPR003594">
    <property type="entry name" value="HATPase_dom"/>
</dbReference>
<evidence type="ECO:0000256" key="6">
    <source>
        <dbReference type="ARBA" id="ARBA00022553"/>
    </source>
</evidence>
<comment type="subcellular location">
    <subcellularLocation>
        <location evidence="2">Cell inner membrane</location>
        <topology evidence="2">Multi-pass membrane protein</topology>
    </subcellularLocation>
</comment>
<dbReference type="Proteomes" id="UP000235828">
    <property type="component" value="Chromosome B"/>
</dbReference>
<dbReference type="CDD" id="cd00082">
    <property type="entry name" value="HisKA"/>
    <property type="match status" value="1"/>
</dbReference>
<dbReference type="InterPro" id="IPR036097">
    <property type="entry name" value="HisK_dim/P_sf"/>
</dbReference>
<protein>
    <recommendedName>
        <fullName evidence="3">histidine kinase</fullName>
        <ecNumber evidence="3">2.7.13.3</ecNumber>
    </recommendedName>
</protein>
<organism evidence="18 19">
    <name type="scientific">Vibrio tapetis subsp. tapetis</name>
    <dbReference type="NCBI Taxonomy" id="1671868"/>
    <lineage>
        <taxon>Bacteria</taxon>
        <taxon>Pseudomonadati</taxon>
        <taxon>Pseudomonadota</taxon>
        <taxon>Gammaproteobacteria</taxon>
        <taxon>Vibrionales</taxon>
        <taxon>Vibrionaceae</taxon>
        <taxon>Vibrio</taxon>
    </lineage>
</organism>
<keyword evidence="11" id="KW-0067">ATP-binding</keyword>
<dbReference type="SUPFAM" id="SSF47384">
    <property type="entry name" value="Homodimeric domain of signal transducing histidine kinase"/>
    <property type="match status" value="1"/>
</dbReference>
<dbReference type="SMART" id="SM00387">
    <property type="entry name" value="HATPase_c"/>
    <property type="match status" value="1"/>
</dbReference>
<evidence type="ECO:0000256" key="14">
    <source>
        <dbReference type="ARBA" id="ARBA00023136"/>
    </source>
</evidence>
<dbReference type="GO" id="GO:0000155">
    <property type="term" value="F:phosphorelay sensor kinase activity"/>
    <property type="evidence" value="ECO:0007669"/>
    <property type="project" value="InterPro"/>
</dbReference>
<evidence type="ECO:0000256" key="3">
    <source>
        <dbReference type="ARBA" id="ARBA00012438"/>
    </source>
</evidence>
<dbReference type="InterPro" id="IPR004358">
    <property type="entry name" value="Sig_transdc_His_kin-like_C"/>
</dbReference>
<evidence type="ECO:0000256" key="2">
    <source>
        <dbReference type="ARBA" id="ARBA00004429"/>
    </source>
</evidence>
<keyword evidence="8 15" id="KW-0812">Transmembrane</keyword>
<dbReference type="PRINTS" id="PR00344">
    <property type="entry name" value="BCTRLSENSOR"/>
</dbReference>
<keyword evidence="4" id="KW-1003">Cell membrane</keyword>
<dbReference type="Gene3D" id="1.10.287.130">
    <property type="match status" value="1"/>
</dbReference>
<evidence type="ECO:0000256" key="10">
    <source>
        <dbReference type="ARBA" id="ARBA00022777"/>
    </source>
</evidence>
<name>A0A2N8ZLY9_9VIBR</name>
<accession>A0A2N8ZLY9</accession>
<evidence type="ECO:0000256" key="9">
    <source>
        <dbReference type="ARBA" id="ARBA00022741"/>
    </source>
</evidence>
<keyword evidence="6" id="KW-0597">Phosphoprotein</keyword>
<proteinExistence type="predicted"/>
<dbReference type="KEGG" id="vta:B1291"/>
<feature type="transmembrane region" description="Helical" evidence="15">
    <location>
        <begin position="203"/>
        <end position="221"/>
    </location>
</feature>
<feature type="domain" description="HAMP" evidence="17">
    <location>
        <begin position="222"/>
        <end position="274"/>
    </location>
</feature>
<keyword evidence="13" id="KW-0902">Two-component regulatory system</keyword>
<keyword evidence="7" id="KW-0808">Transferase</keyword>
<evidence type="ECO:0000256" key="4">
    <source>
        <dbReference type="ARBA" id="ARBA00022475"/>
    </source>
</evidence>
<keyword evidence="5" id="KW-0997">Cell inner membrane</keyword>
<dbReference type="InterPro" id="IPR036890">
    <property type="entry name" value="HATPase_C_sf"/>
</dbReference>
<keyword evidence="9" id="KW-0547">Nucleotide-binding</keyword>
<dbReference type="PANTHER" id="PTHR44936">
    <property type="entry name" value="SENSOR PROTEIN CREC"/>
    <property type="match status" value="1"/>
</dbReference>
<dbReference type="CDD" id="cd00075">
    <property type="entry name" value="HATPase"/>
    <property type="match status" value="1"/>
</dbReference>
<keyword evidence="10 18" id="KW-0418">Kinase</keyword>
<dbReference type="AlphaFoldDB" id="A0A2N8ZLY9"/>
<dbReference type="GO" id="GO:0005886">
    <property type="term" value="C:plasma membrane"/>
    <property type="evidence" value="ECO:0007669"/>
    <property type="project" value="UniProtKB-SubCell"/>
</dbReference>
<keyword evidence="12 15" id="KW-1133">Transmembrane helix</keyword>
<evidence type="ECO:0000256" key="15">
    <source>
        <dbReference type="SAM" id="Phobius"/>
    </source>
</evidence>
<dbReference type="GO" id="GO:0005524">
    <property type="term" value="F:ATP binding"/>
    <property type="evidence" value="ECO:0007669"/>
    <property type="project" value="UniProtKB-KW"/>
</dbReference>
<dbReference type="EMBL" id="LT960612">
    <property type="protein sequence ID" value="SON52902.1"/>
    <property type="molecule type" value="Genomic_DNA"/>
</dbReference>
<feature type="domain" description="Histidine kinase" evidence="16">
    <location>
        <begin position="282"/>
        <end position="479"/>
    </location>
</feature>
<reference evidence="18 19" key="1">
    <citation type="submission" date="2017-10" db="EMBL/GenBank/DDBJ databases">
        <authorList>
            <person name="Banno H."/>
            <person name="Chua N.-H."/>
        </authorList>
    </citation>
    <scope>NUCLEOTIDE SEQUENCE [LARGE SCALE GENOMIC DNA]</scope>
    <source>
        <strain evidence="18">Vibrio tapetis CECT4600</strain>
    </source>
</reference>
<evidence type="ECO:0000256" key="1">
    <source>
        <dbReference type="ARBA" id="ARBA00000085"/>
    </source>
</evidence>
<keyword evidence="14 15" id="KW-0472">Membrane</keyword>
<dbReference type="OrthoDB" id="9804645at2"/>
<evidence type="ECO:0000313" key="18">
    <source>
        <dbReference type="EMBL" id="SON52902.1"/>
    </source>
</evidence>
<dbReference type="InterPro" id="IPR005467">
    <property type="entry name" value="His_kinase_dom"/>
</dbReference>
<evidence type="ECO:0000256" key="7">
    <source>
        <dbReference type="ARBA" id="ARBA00022679"/>
    </source>
</evidence>
<dbReference type="SUPFAM" id="SSF55874">
    <property type="entry name" value="ATPase domain of HSP90 chaperone/DNA topoisomerase II/histidine kinase"/>
    <property type="match status" value="1"/>
</dbReference>
<dbReference type="RefSeq" id="WP_102525037.1">
    <property type="nucleotide sequence ID" value="NZ_LT960612.1"/>
</dbReference>
<evidence type="ECO:0000256" key="5">
    <source>
        <dbReference type="ARBA" id="ARBA00022519"/>
    </source>
</evidence>
<evidence type="ECO:0000256" key="13">
    <source>
        <dbReference type="ARBA" id="ARBA00023012"/>
    </source>
</evidence>
<evidence type="ECO:0000259" key="16">
    <source>
        <dbReference type="PROSITE" id="PS50109"/>
    </source>
</evidence>
<dbReference type="Pfam" id="PF02518">
    <property type="entry name" value="HATPase_c"/>
    <property type="match status" value="1"/>
</dbReference>
<keyword evidence="19" id="KW-1185">Reference proteome</keyword>
<dbReference type="PANTHER" id="PTHR44936:SF5">
    <property type="entry name" value="SENSOR HISTIDINE KINASE ENVZ"/>
    <property type="match status" value="1"/>
</dbReference>
<evidence type="ECO:0000256" key="11">
    <source>
        <dbReference type="ARBA" id="ARBA00022840"/>
    </source>
</evidence>
<dbReference type="PROSITE" id="PS50885">
    <property type="entry name" value="HAMP"/>
    <property type="match status" value="1"/>
</dbReference>
<evidence type="ECO:0000313" key="19">
    <source>
        <dbReference type="Proteomes" id="UP000235828"/>
    </source>
</evidence>
<sequence length="479" mass="53667">MSFKFVPTSLAARTSLFLLVVIVVAQVFSGAIWYQQSSKKDQEGLINTVHSLALSASSTISFFQSLPAEYRHLVLNQLRNMGGTRFFVSLNTHALPIKPLPDSERKALVINHVKQVLETELTGPQNIQLEFTRRQDLKVFNKELPIDELPLLWAHYSLSYGDINPPILVMQIEVADDQWFYLAAVLPAPYVNLETELFTIREVITILFSALLLLVCTWFVVRKEIRPIRNLAKAATLMSGRLKVPLVREEGSAELRAAIHAFNKMNRRVESHIKDREMLFGAISHDLKTPIACLKLRAEMLDDDIDRVRFVRIANDLDLMVKGALQCIKETDIHEEIEAIDISALVDHAIQSVSSRDDQVRYRPHQCAPYAGKPLALKRCIQNLIDNGIKYGDSVTVNVDDSAQALRIQVTDNGTGLEANTLERLFEPYYRQNPEGDKEGTGLGLTISQSIAKSHGGLLALSLTEQGGLSATLTFPRDE</sequence>
<evidence type="ECO:0000256" key="12">
    <source>
        <dbReference type="ARBA" id="ARBA00022989"/>
    </source>
</evidence>